<keyword evidence="6" id="KW-0697">Rotamase</keyword>
<sequence>MKVRRDAVVRLEYVLRVDGEVVDETPEGEPVAVLHGRASGLPPGLESVLEGRGVGPFEARVPPELGAGERDPGLVLIASREDFPPGAVLEAGEEFYFEGEGGEVRPARIVAVEGDRVRVDANPALAGKVLEYTGIIHEVREATPEEVEHGHAHGEGGVHH</sequence>
<dbReference type="InterPro" id="IPR046357">
    <property type="entry name" value="PPIase_dom_sf"/>
</dbReference>
<comment type="subcellular location">
    <subcellularLocation>
        <location evidence="2">Cytoplasm</location>
    </subcellularLocation>
</comment>
<dbReference type="GO" id="GO:0003755">
    <property type="term" value="F:peptidyl-prolyl cis-trans isomerase activity"/>
    <property type="evidence" value="ECO:0007669"/>
    <property type="project" value="UniProtKB-KW"/>
</dbReference>
<dbReference type="OrthoDB" id="9808891at2"/>
<evidence type="ECO:0000256" key="1">
    <source>
        <dbReference type="ARBA" id="ARBA00000971"/>
    </source>
</evidence>
<reference evidence="9 10" key="1">
    <citation type="submission" date="2019-03" db="EMBL/GenBank/DDBJ databases">
        <title>Whole genome sequence of a novel Rubrobacter taiwanensis strain, isolated from Yellowstone National Park.</title>
        <authorList>
            <person name="Freed S."/>
            <person name="Ramaley R.F."/>
            <person name="Kyndt J.A."/>
        </authorList>
    </citation>
    <scope>NUCLEOTIDE SEQUENCE [LARGE SCALE GENOMIC DNA]</scope>
    <source>
        <strain evidence="9 10">Yellowstone</strain>
    </source>
</reference>
<comment type="similarity">
    <text evidence="3">Belongs to the FKBP-type PPIase family.</text>
</comment>
<dbReference type="PANTHER" id="PTHR47861">
    <property type="entry name" value="FKBP-TYPE PEPTIDYL-PROLYL CIS-TRANS ISOMERASE SLYD"/>
    <property type="match status" value="1"/>
</dbReference>
<evidence type="ECO:0000313" key="10">
    <source>
        <dbReference type="Proteomes" id="UP000295244"/>
    </source>
</evidence>
<dbReference type="EMBL" id="SKBU01000016">
    <property type="protein sequence ID" value="TCJ16494.1"/>
    <property type="molecule type" value="Genomic_DNA"/>
</dbReference>
<dbReference type="Gene3D" id="3.10.50.40">
    <property type="match status" value="1"/>
</dbReference>
<gene>
    <name evidence="9" type="ORF">E0L93_10055</name>
</gene>
<dbReference type="EC" id="5.2.1.8" evidence="4"/>
<dbReference type="Proteomes" id="UP000295244">
    <property type="component" value="Unassembled WGS sequence"/>
</dbReference>
<evidence type="ECO:0000256" key="8">
    <source>
        <dbReference type="ARBA" id="ARBA00023235"/>
    </source>
</evidence>
<evidence type="ECO:0000256" key="3">
    <source>
        <dbReference type="ARBA" id="ARBA00006577"/>
    </source>
</evidence>
<dbReference type="AlphaFoldDB" id="A0A4R1BH49"/>
<proteinExistence type="inferred from homology"/>
<comment type="caution">
    <text evidence="9">The sequence shown here is derived from an EMBL/GenBank/DDBJ whole genome shotgun (WGS) entry which is preliminary data.</text>
</comment>
<evidence type="ECO:0000256" key="4">
    <source>
        <dbReference type="ARBA" id="ARBA00013194"/>
    </source>
</evidence>
<organism evidence="9 10">
    <name type="scientific">Rubrobacter taiwanensis</name>
    <dbReference type="NCBI Taxonomy" id="185139"/>
    <lineage>
        <taxon>Bacteria</taxon>
        <taxon>Bacillati</taxon>
        <taxon>Actinomycetota</taxon>
        <taxon>Rubrobacteria</taxon>
        <taxon>Rubrobacterales</taxon>
        <taxon>Rubrobacteraceae</taxon>
        <taxon>Rubrobacter</taxon>
    </lineage>
</organism>
<dbReference type="GO" id="GO:0005737">
    <property type="term" value="C:cytoplasm"/>
    <property type="evidence" value="ECO:0007669"/>
    <property type="project" value="UniProtKB-SubCell"/>
</dbReference>
<dbReference type="PANTHER" id="PTHR47861:SF3">
    <property type="entry name" value="FKBP-TYPE PEPTIDYL-PROLYL CIS-TRANS ISOMERASE SLYD"/>
    <property type="match status" value="1"/>
</dbReference>
<keyword evidence="5" id="KW-0963">Cytoplasm</keyword>
<comment type="catalytic activity">
    <reaction evidence="1">
        <text>[protein]-peptidylproline (omega=180) = [protein]-peptidylproline (omega=0)</text>
        <dbReference type="Rhea" id="RHEA:16237"/>
        <dbReference type="Rhea" id="RHEA-COMP:10747"/>
        <dbReference type="Rhea" id="RHEA-COMP:10748"/>
        <dbReference type="ChEBI" id="CHEBI:83833"/>
        <dbReference type="ChEBI" id="CHEBI:83834"/>
        <dbReference type="EC" id="5.2.1.8"/>
    </reaction>
</comment>
<evidence type="ECO:0000313" key="9">
    <source>
        <dbReference type="EMBL" id="TCJ16494.1"/>
    </source>
</evidence>
<name>A0A4R1BH49_9ACTN</name>
<evidence type="ECO:0000256" key="7">
    <source>
        <dbReference type="ARBA" id="ARBA00023186"/>
    </source>
</evidence>
<evidence type="ECO:0000256" key="2">
    <source>
        <dbReference type="ARBA" id="ARBA00004496"/>
    </source>
</evidence>
<accession>A0A4R1BH49</accession>
<evidence type="ECO:0000256" key="6">
    <source>
        <dbReference type="ARBA" id="ARBA00023110"/>
    </source>
</evidence>
<keyword evidence="7" id="KW-0143">Chaperone</keyword>
<dbReference type="SUPFAM" id="SSF54534">
    <property type="entry name" value="FKBP-like"/>
    <property type="match status" value="1"/>
</dbReference>
<protein>
    <recommendedName>
        <fullName evidence="4">peptidylprolyl isomerase</fullName>
        <ecNumber evidence="4">5.2.1.8</ecNumber>
    </recommendedName>
</protein>
<keyword evidence="10" id="KW-1185">Reference proteome</keyword>
<evidence type="ECO:0000256" key="5">
    <source>
        <dbReference type="ARBA" id="ARBA00022490"/>
    </source>
</evidence>
<keyword evidence="8 9" id="KW-0413">Isomerase</keyword>